<dbReference type="Proteomes" id="UP000094291">
    <property type="component" value="Unassembled WGS sequence"/>
</dbReference>
<dbReference type="RefSeq" id="WP_068996765.1">
    <property type="nucleotide sequence ID" value="NZ_MDTQ01000001.1"/>
</dbReference>
<protein>
    <recommendedName>
        <fullName evidence="1">EF-hand domain-containing protein</fullName>
    </recommendedName>
</protein>
<name>A0A1E2V5U6_9GAMM</name>
<comment type="caution">
    <text evidence="2">The sequence shown here is derived from an EMBL/GenBank/DDBJ whole genome shotgun (WGS) entry which is preliminary data.</text>
</comment>
<gene>
    <name evidence="2" type="ORF">BFW38_01300</name>
</gene>
<feature type="domain" description="EF-hand" evidence="1">
    <location>
        <begin position="75"/>
        <end position="94"/>
    </location>
</feature>
<evidence type="ECO:0000313" key="3">
    <source>
        <dbReference type="Proteomes" id="UP000094291"/>
    </source>
</evidence>
<dbReference type="SUPFAM" id="SSF47473">
    <property type="entry name" value="EF-hand"/>
    <property type="match status" value="1"/>
</dbReference>
<reference evidence="2 3" key="1">
    <citation type="submission" date="2016-08" db="EMBL/GenBank/DDBJ databases">
        <authorList>
            <person name="Seilhamer J.J."/>
        </authorList>
    </citation>
    <scope>NUCLEOTIDE SEQUENCE [LARGE SCALE GENOMIC DNA]</scope>
    <source>
        <strain evidence="2 3">PH27A</strain>
    </source>
</reference>
<dbReference type="Pfam" id="PF13202">
    <property type="entry name" value="EF-hand_5"/>
    <property type="match status" value="2"/>
</dbReference>
<feature type="domain" description="EF-hand" evidence="1">
    <location>
        <begin position="48"/>
        <end position="64"/>
    </location>
</feature>
<dbReference type="AlphaFoldDB" id="A0A1E2V5U6"/>
<dbReference type="EMBL" id="MDTQ01000001">
    <property type="protein sequence ID" value="ODC02380.1"/>
    <property type="molecule type" value="Genomic_DNA"/>
</dbReference>
<keyword evidence="3" id="KW-1185">Reference proteome</keyword>
<dbReference type="GO" id="GO:0005509">
    <property type="term" value="F:calcium ion binding"/>
    <property type="evidence" value="ECO:0007669"/>
    <property type="project" value="InterPro"/>
</dbReference>
<proteinExistence type="predicted"/>
<sequence length="97" mass="10774">MFSLKRWPLLRVMLLSALLMAVVTAWVGEMGVTHQPPTLGYLSSADPIFSQLDQNHDGLISRTEAKRSSDLTLAFSGLDHDGDGLLNRQEYQAFRLG</sequence>
<organism evidence="2 3">
    <name type="scientific">Terasakiispira papahanaumokuakeensis</name>
    <dbReference type="NCBI Taxonomy" id="197479"/>
    <lineage>
        <taxon>Bacteria</taxon>
        <taxon>Pseudomonadati</taxon>
        <taxon>Pseudomonadota</taxon>
        <taxon>Gammaproteobacteria</taxon>
        <taxon>Oceanospirillales</taxon>
        <taxon>Terasakiispira</taxon>
    </lineage>
</organism>
<dbReference type="InterPro" id="IPR002048">
    <property type="entry name" value="EF_hand_dom"/>
</dbReference>
<evidence type="ECO:0000259" key="1">
    <source>
        <dbReference type="Pfam" id="PF13202"/>
    </source>
</evidence>
<dbReference type="Gene3D" id="1.10.238.10">
    <property type="entry name" value="EF-hand"/>
    <property type="match status" value="1"/>
</dbReference>
<dbReference type="STRING" id="197479.BFW38_01300"/>
<dbReference type="InterPro" id="IPR011992">
    <property type="entry name" value="EF-hand-dom_pair"/>
</dbReference>
<dbReference type="OrthoDB" id="6106455at2"/>
<accession>A0A1E2V5U6</accession>
<evidence type="ECO:0000313" key="2">
    <source>
        <dbReference type="EMBL" id="ODC02380.1"/>
    </source>
</evidence>